<organism evidence="4 5">
    <name type="scientific">Lachnellula suecica</name>
    <dbReference type="NCBI Taxonomy" id="602035"/>
    <lineage>
        <taxon>Eukaryota</taxon>
        <taxon>Fungi</taxon>
        <taxon>Dikarya</taxon>
        <taxon>Ascomycota</taxon>
        <taxon>Pezizomycotina</taxon>
        <taxon>Leotiomycetes</taxon>
        <taxon>Helotiales</taxon>
        <taxon>Lachnaceae</taxon>
        <taxon>Lachnellula</taxon>
    </lineage>
</organism>
<evidence type="ECO:0000256" key="2">
    <source>
        <dbReference type="ARBA" id="ARBA00023445"/>
    </source>
</evidence>
<dbReference type="EMBL" id="QGMK01000266">
    <property type="protein sequence ID" value="TVY82854.1"/>
    <property type="molecule type" value="Genomic_DNA"/>
</dbReference>
<evidence type="ECO:0000259" key="3">
    <source>
        <dbReference type="Pfam" id="PF01370"/>
    </source>
</evidence>
<dbReference type="PANTHER" id="PTHR10366:SF812">
    <property type="entry name" value="VPS9 DOMAIN-CONTAINING PROTEIN"/>
    <property type="match status" value="1"/>
</dbReference>
<evidence type="ECO:0000256" key="1">
    <source>
        <dbReference type="ARBA" id="ARBA00023002"/>
    </source>
</evidence>
<dbReference type="Proteomes" id="UP000469558">
    <property type="component" value="Unassembled WGS sequence"/>
</dbReference>
<dbReference type="InterPro" id="IPR001509">
    <property type="entry name" value="Epimerase_deHydtase"/>
</dbReference>
<dbReference type="OrthoDB" id="2735536at2759"/>
<dbReference type="AlphaFoldDB" id="A0A8T9CGH3"/>
<gene>
    <name evidence="4" type="ORF">LSUE1_G002907</name>
</gene>
<reference evidence="4 5" key="1">
    <citation type="submission" date="2018-05" db="EMBL/GenBank/DDBJ databases">
        <title>Genome sequencing and assembly of the regulated plant pathogen Lachnellula willkommii and related sister species for the development of diagnostic species identification markers.</title>
        <authorList>
            <person name="Giroux E."/>
            <person name="Bilodeau G."/>
        </authorList>
    </citation>
    <scope>NUCLEOTIDE SEQUENCE [LARGE SCALE GENOMIC DNA]</scope>
    <source>
        <strain evidence="4 5">CBS 268.59</strain>
    </source>
</reference>
<keyword evidence="5" id="KW-1185">Reference proteome</keyword>
<dbReference type="InterPro" id="IPR036291">
    <property type="entry name" value="NAD(P)-bd_dom_sf"/>
</dbReference>
<dbReference type="Pfam" id="PF01370">
    <property type="entry name" value="Epimerase"/>
    <property type="match status" value="1"/>
</dbReference>
<dbReference type="PANTHER" id="PTHR10366">
    <property type="entry name" value="NAD DEPENDENT EPIMERASE/DEHYDRATASE"/>
    <property type="match status" value="1"/>
</dbReference>
<feature type="domain" description="NAD-dependent epimerase/dehydratase" evidence="3">
    <location>
        <begin position="6"/>
        <end position="252"/>
    </location>
</feature>
<protein>
    <submittedName>
        <fullName evidence="4">Uncharacterized oxidoreductase</fullName>
    </submittedName>
</protein>
<evidence type="ECO:0000313" key="4">
    <source>
        <dbReference type="EMBL" id="TVY82854.1"/>
    </source>
</evidence>
<accession>A0A8T9CGH3</accession>
<dbReference type="InterPro" id="IPR050425">
    <property type="entry name" value="NAD(P)_dehydrat-like"/>
</dbReference>
<keyword evidence="1" id="KW-0560">Oxidoreductase</keyword>
<comment type="caution">
    <text evidence="4">The sequence shown here is derived from an EMBL/GenBank/DDBJ whole genome shotgun (WGS) entry which is preliminary data.</text>
</comment>
<dbReference type="GO" id="GO:0016616">
    <property type="term" value="F:oxidoreductase activity, acting on the CH-OH group of donors, NAD or NADP as acceptor"/>
    <property type="evidence" value="ECO:0007669"/>
    <property type="project" value="TreeGrafter"/>
</dbReference>
<evidence type="ECO:0000313" key="5">
    <source>
        <dbReference type="Proteomes" id="UP000469558"/>
    </source>
</evidence>
<proteinExistence type="inferred from homology"/>
<dbReference type="Gene3D" id="3.40.50.720">
    <property type="entry name" value="NAD(P)-binding Rossmann-like Domain"/>
    <property type="match status" value="1"/>
</dbReference>
<sequence>MSSELIFVTGATGFIGAATALEALKAGYRLRISVRKEAQIKKLKSVFSEYLQRLDFVVVPDITSENAFAGKLEGVDYVLHLASPFPSSINKEDVFPPAVNGTISILKAAASVPSIKRVVITSSILALKPLSGIPEGGVVKEDNDWDFSVDESADFTGENNAVTAFRLYEASKLLANKASWKFMGSEKPHFSLITIHPSFVYGHNILQTTAEELKGSTNGLLFNAIMNDAPMNSTNCIHVQDVADAHIKAFNPAVKDNSSFMVTVG</sequence>
<name>A0A8T9CGH3_9HELO</name>
<dbReference type="SUPFAM" id="SSF51735">
    <property type="entry name" value="NAD(P)-binding Rossmann-fold domains"/>
    <property type="match status" value="1"/>
</dbReference>
<comment type="similarity">
    <text evidence="2">Belongs to the NAD(P)-dependent epimerase/dehydratase family. Dihydroflavonol-4-reductase subfamily.</text>
</comment>